<proteinExistence type="predicted"/>
<gene>
    <name evidence="2" type="ORF">SAMN05421867_109121</name>
</gene>
<keyword evidence="1" id="KW-0812">Transmembrane</keyword>
<keyword evidence="1" id="KW-1133">Transmembrane helix</keyword>
<keyword evidence="3" id="KW-1185">Reference proteome</keyword>
<feature type="transmembrane region" description="Helical" evidence="1">
    <location>
        <begin position="12"/>
        <end position="30"/>
    </location>
</feature>
<name>A0A1I0Z340_9CELL</name>
<keyword evidence="1" id="KW-0472">Membrane</keyword>
<accession>A0A1I0Z340</accession>
<evidence type="ECO:0000256" key="1">
    <source>
        <dbReference type="SAM" id="Phobius"/>
    </source>
</evidence>
<evidence type="ECO:0000313" key="2">
    <source>
        <dbReference type="EMBL" id="SFB19516.1"/>
    </source>
</evidence>
<evidence type="ECO:0000313" key="3">
    <source>
        <dbReference type="Proteomes" id="UP000199012"/>
    </source>
</evidence>
<dbReference type="STRING" id="988821.SAMN05421867_109121"/>
<dbReference type="Proteomes" id="UP000199012">
    <property type="component" value="Unassembled WGS sequence"/>
</dbReference>
<organism evidence="2 3">
    <name type="scientific">Cellulomonas marina</name>
    <dbReference type="NCBI Taxonomy" id="988821"/>
    <lineage>
        <taxon>Bacteria</taxon>
        <taxon>Bacillati</taxon>
        <taxon>Actinomycetota</taxon>
        <taxon>Actinomycetes</taxon>
        <taxon>Micrococcales</taxon>
        <taxon>Cellulomonadaceae</taxon>
        <taxon>Cellulomonas</taxon>
    </lineage>
</organism>
<reference evidence="2 3" key="1">
    <citation type="submission" date="2016-10" db="EMBL/GenBank/DDBJ databases">
        <authorList>
            <person name="de Groot N.N."/>
        </authorList>
    </citation>
    <scope>NUCLEOTIDE SEQUENCE [LARGE SCALE GENOMIC DNA]</scope>
    <source>
        <strain evidence="2 3">CGMCC 4.6945</strain>
    </source>
</reference>
<protein>
    <submittedName>
        <fullName evidence="2">Uncharacterized protein</fullName>
    </submittedName>
</protein>
<dbReference type="EMBL" id="FOKA01000009">
    <property type="protein sequence ID" value="SFB19516.1"/>
    <property type="molecule type" value="Genomic_DNA"/>
</dbReference>
<dbReference type="AlphaFoldDB" id="A0A1I0Z340"/>
<sequence length="35" mass="3572">MSGTAGGSLSPTVGLIGVMVVVVIAAVLYARRNRR</sequence>